<dbReference type="Gene3D" id="1.20.120.450">
    <property type="entry name" value="dinb family like domain"/>
    <property type="match status" value="1"/>
</dbReference>
<dbReference type="NCBIfam" id="TIGR03083">
    <property type="entry name" value="maleylpyruvate isomerase family mycothiol-dependent enzyme"/>
    <property type="match status" value="1"/>
</dbReference>
<evidence type="ECO:0000313" key="2">
    <source>
        <dbReference type="EMBL" id="MBM7473693.1"/>
    </source>
</evidence>
<organism evidence="2 3">
    <name type="scientific">Subtercola frigoramans</name>
    <dbReference type="NCBI Taxonomy" id="120298"/>
    <lineage>
        <taxon>Bacteria</taxon>
        <taxon>Bacillati</taxon>
        <taxon>Actinomycetota</taxon>
        <taxon>Actinomycetes</taxon>
        <taxon>Micrococcales</taxon>
        <taxon>Microbacteriaceae</taxon>
        <taxon>Subtercola</taxon>
    </lineage>
</organism>
<dbReference type="SUPFAM" id="SSF55718">
    <property type="entry name" value="SCP-like"/>
    <property type="match status" value="1"/>
</dbReference>
<dbReference type="EMBL" id="JAFBBU010000001">
    <property type="protein sequence ID" value="MBM7473693.1"/>
    <property type="molecule type" value="Genomic_DNA"/>
</dbReference>
<keyword evidence="3" id="KW-1185">Reference proteome</keyword>
<proteinExistence type="predicted"/>
<dbReference type="EC" id="5.2.1.4" evidence="2"/>
<dbReference type="Gene3D" id="3.30.1050.20">
    <property type="match status" value="1"/>
</dbReference>
<evidence type="ECO:0000259" key="1">
    <source>
        <dbReference type="Pfam" id="PF11716"/>
    </source>
</evidence>
<dbReference type="Pfam" id="PF11716">
    <property type="entry name" value="MDMPI_N"/>
    <property type="match status" value="1"/>
</dbReference>
<dbReference type="SUPFAM" id="SSF109854">
    <property type="entry name" value="DinB/YfiT-like putative metalloenzymes"/>
    <property type="match status" value="1"/>
</dbReference>
<evidence type="ECO:0000313" key="3">
    <source>
        <dbReference type="Proteomes" id="UP000776164"/>
    </source>
</evidence>
<dbReference type="InterPro" id="IPR017517">
    <property type="entry name" value="Maleyloyr_isom"/>
</dbReference>
<dbReference type="RefSeq" id="WP_205111343.1">
    <property type="nucleotide sequence ID" value="NZ_BAAAHT010000001.1"/>
</dbReference>
<name>A0ABS2L9A9_9MICO</name>
<protein>
    <submittedName>
        <fullName evidence="2">Maleylpyruvate isomerase</fullName>
        <ecNumber evidence="2">5.2.1.4</ecNumber>
    </submittedName>
</protein>
<dbReference type="InterPro" id="IPR024344">
    <property type="entry name" value="MDMPI_metal-binding"/>
</dbReference>
<keyword evidence="2" id="KW-0413">Isomerase</keyword>
<sequence>MVARTDRVTDPKIRSALLVARRGQAYFSRKLNELHNDDFDEPSLLPGWSRRQLIAHVGLNARALTRLTEWAATGIETPMYSSPTQRNEEIEFTATLPTQALRNLSDHAAIHLNVEWRDLEPSAWTHEVRTALGRLVPVSETVWMRTREVWIHAVDLGNGGGFVDFPPELVDALLLDIQGAWARRREAEGIPEFVFAPSDRPAVTVPPGSPVPDHPVLELAGTAAQLAAWAAGRPFHAVTTTAGDPAPPAPRWF</sequence>
<reference evidence="2 3" key="1">
    <citation type="submission" date="2021-01" db="EMBL/GenBank/DDBJ databases">
        <title>Sequencing the genomes of 1000 actinobacteria strains.</title>
        <authorList>
            <person name="Klenk H.-P."/>
        </authorList>
    </citation>
    <scope>NUCLEOTIDE SEQUENCE [LARGE SCALE GENOMIC DNA]</scope>
    <source>
        <strain evidence="2 3">DSM 13057</strain>
    </source>
</reference>
<dbReference type="Proteomes" id="UP000776164">
    <property type="component" value="Unassembled WGS sequence"/>
</dbReference>
<accession>A0ABS2L9A9</accession>
<comment type="caution">
    <text evidence="2">The sequence shown here is derived from an EMBL/GenBank/DDBJ whole genome shotgun (WGS) entry which is preliminary data.</text>
</comment>
<feature type="domain" description="Mycothiol-dependent maleylpyruvate isomerase metal-binding" evidence="1">
    <location>
        <begin position="22"/>
        <end position="156"/>
    </location>
</feature>
<dbReference type="InterPro" id="IPR036527">
    <property type="entry name" value="SCP2_sterol-bd_dom_sf"/>
</dbReference>
<dbReference type="GO" id="GO:0050077">
    <property type="term" value="F:maleylpyruvate isomerase activity"/>
    <property type="evidence" value="ECO:0007669"/>
    <property type="project" value="UniProtKB-EC"/>
</dbReference>
<gene>
    <name evidence="2" type="ORF">JOE66_003327</name>
</gene>
<dbReference type="InterPro" id="IPR034660">
    <property type="entry name" value="DinB/YfiT-like"/>
</dbReference>